<comment type="caution">
    <text evidence="2">The sequence shown here is derived from an EMBL/GenBank/DDBJ whole genome shotgun (WGS) entry which is preliminary data.</text>
</comment>
<proteinExistence type="predicted"/>
<protein>
    <recommendedName>
        <fullName evidence="4">Glucosyltransferase GtrII-like protein</fullName>
    </recommendedName>
</protein>
<keyword evidence="1" id="KW-0812">Transmembrane</keyword>
<feature type="transmembrane region" description="Helical" evidence="1">
    <location>
        <begin position="362"/>
        <end position="382"/>
    </location>
</feature>
<evidence type="ECO:0000256" key="1">
    <source>
        <dbReference type="SAM" id="Phobius"/>
    </source>
</evidence>
<dbReference type="EMBL" id="SLXA01000023">
    <property type="protein sequence ID" value="TCO81600.1"/>
    <property type="molecule type" value="Genomic_DNA"/>
</dbReference>
<feature type="transmembrane region" description="Helical" evidence="1">
    <location>
        <begin position="140"/>
        <end position="160"/>
    </location>
</feature>
<keyword evidence="1" id="KW-1133">Transmembrane helix</keyword>
<feature type="transmembrane region" description="Helical" evidence="1">
    <location>
        <begin position="84"/>
        <end position="105"/>
    </location>
</feature>
<feature type="transmembrane region" description="Helical" evidence="1">
    <location>
        <begin position="117"/>
        <end position="134"/>
    </location>
</feature>
<feature type="transmembrane region" description="Helical" evidence="1">
    <location>
        <begin position="12"/>
        <end position="36"/>
    </location>
</feature>
<evidence type="ECO:0008006" key="4">
    <source>
        <dbReference type="Google" id="ProtNLM"/>
    </source>
</evidence>
<feature type="transmembrane region" description="Helical" evidence="1">
    <location>
        <begin position="290"/>
        <end position="309"/>
    </location>
</feature>
<sequence length="615" mass="71445">MVIDSIKKKKVIIAFLGILLLIYTVPCFFLNTPYFIDGVNTLSLDFFMQGYDWKNYLQADGYYYKYGLALIYLPIFFVIHNPSILYKTLLIVNGILSLSVPYFSLKICRKYFHMDMKISLAISGVIGILPFFVLNIKHTWAEVLLIILPWILLYLIMNIYDNIQTGNEKAFRKNIFLSSLFSAYAYMAHSRGIVILLTTIIVIGYIIISEKKYLKEFIFFLLVILGFCYLDLKINGWIRENIFPIGEFSQNSSIGSVFNKEMIGIIFSINGLKTIIRIFCGWIYNISVSSFGLVILGLIEIIFTMFSILKKRKVENKQYFIVITFIELFFIGAFILGALFFLKDIMYYYAEVNLRRSDKLLYGRYIEPSAMMLSFLGIYVLLNKLNKYKRKISIILFGLVTLFFCYDIAERLNNVSTWTHNLVTINGFADLTEMGRGFVTVENYSAPLITIGVISLAIFSMLIIFRNKLKYNTICGIYIIIFLCIGFRGITNVLIPEDKYYMESTHPLSSLFEQIDGLPAEYKVIYLEDELIRCAYQFQFPDFYVVTQRDQNRYTIENMFIVSETSLDTLTLYLEEYYEITDCNTTSSWKIYVKGKQLNELLNQKGISTQKVTVK</sequence>
<feature type="transmembrane region" description="Helical" evidence="1">
    <location>
        <begin position="394"/>
        <end position="409"/>
    </location>
</feature>
<keyword evidence="1" id="KW-0472">Membrane</keyword>
<feature type="transmembrane region" description="Helical" evidence="1">
    <location>
        <begin position="477"/>
        <end position="495"/>
    </location>
</feature>
<feature type="transmembrane region" description="Helical" evidence="1">
    <location>
        <begin position="181"/>
        <end position="207"/>
    </location>
</feature>
<dbReference type="OrthoDB" id="1997783at2"/>
<feature type="transmembrane region" description="Helical" evidence="1">
    <location>
        <begin position="321"/>
        <end position="342"/>
    </location>
</feature>
<dbReference type="RefSeq" id="WP_132094430.1">
    <property type="nucleotide sequence ID" value="NZ_JANKAQ010000023.1"/>
</dbReference>
<gene>
    <name evidence="2" type="ORF">EV212_1238</name>
</gene>
<feature type="transmembrane region" description="Helical" evidence="1">
    <location>
        <begin position="444"/>
        <end position="465"/>
    </location>
</feature>
<evidence type="ECO:0000313" key="2">
    <source>
        <dbReference type="EMBL" id="TCO81600.1"/>
    </source>
</evidence>
<keyword evidence="3" id="KW-1185">Reference proteome</keyword>
<reference evidence="2 3" key="1">
    <citation type="submission" date="2019-03" db="EMBL/GenBank/DDBJ databases">
        <title>Genomic Encyclopedia of Type Strains, Phase IV (KMG-IV): sequencing the most valuable type-strain genomes for metagenomic binning, comparative biology and taxonomic classification.</title>
        <authorList>
            <person name="Goeker M."/>
        </authorList>
    </citation>
    <scope>NUCLEOTIDE SEQUENCE [LARGE SCALE GENOMIC DNA]</scope>
    <source>
        <strain evidence="2 3">DSM 28559</strain>
    </source>
</reference>
<name>A0A4R2LPX7_9FIRM</name>
<accession>A0A4R2LPX7</accession>
<organism evidence="2 3">
    <name type="scientific">Frisingicoccus caecimuris</name>
    <dbReference type="NCBI Taxonomy" id="1796636"/>
    <lineage>
        <taxon>Bacteria</taxon>
        <taxon>Bacillati</taxon>
        <taxon>Bacillota</taxon>
        <taxon>Clostridia</taxon>
        <taxon>Lachnospirales</taxon>
        <taxon>Lachnospiraceae</taxon>
        <taxon>Frisingicoccus</taxon>
    </lineage>
</organism>
<dbReference type="Proteomes" id="UP000295711">
    <property type="component" value="Unassembled WGS sequence"/>
</dbReference>
<feature type="transmembrane region" description="Helical" evidence="1">
    <location>
        <begin position="213"/>
        <end position="232"/>
    </location>
</feature>
<dbReference type="AlphaFoldDB" id="A0A4R2LPX7"/>
<evidence type="ECO:0000313" key="3">
    <source>
        <dbReference type="Proteomes" id="UP000295711"/>
    </source>
</evidence>